<keyword evidence="4" id="KW-0472">Membrane</keyword>
<feature type="coiled-coil region" evidence="6">
    <location>
        <begin position="208"/>
        <end position="238"/>
    </location>
</feature>
<accession>A0A379MR53</accession>
<evidence type="ECO:0000256" key="3">
    <source>
        <dbReference type="ARBA" id="ARBA00022692"/>
    </source>
</evidence>
<dbReference type="Gene3D" id="1.20.1600.10">
    <property type="entry name" value="Outer membrane efflux proteins (OEP)"/>
    <property type="match status" value="1"/>
</dbReference>
<dbReference type="GO" id="GO:0015562">
    <property type="term" value="F:efflux transmembrane transporter activity"/>
    <property type="evidence" value="ECO:0007669"/>
    <property type="project" value="InterPro"/>
</dbReference>
<keyword evidence="8" id="KW-1185">Reference proteome</keyword>
<protein>
    <submittedName>
        <fullName evidence="7">Type I secretion outer membrane protein, TolC family</fullName>
    </submittedName>
</protein>
<evidence type="ECO:0000256" key="2">
    <source>
        <dbReference type="ARBA" id="ARBA00022452"/>
    </source>
</evidence>
<organism evidence="7 8">
    <name type="scientific">Rikenella microfusus</name>
    <dbReference type="NCBI Taxonomy" id="28139"/>
    <lineage>
        <taxon>Bacteria</taxon>
        <taxon>Pseudomonadati</taxon>
        <taxon>Bacteroidota</taxon>
        <taxon>Bacteroidia</taxon>
        <taxon>Bacteroidales</taxon>
        <taxon>Rikenellaceae</taxon>
        <taxon>Rikenella</taxon>
    </lineage>
</organism>
<dbReference type="Proteomes" id="UP000255233">
    <property type="component" value="Unassembled WGS sequence"/>
</dbReference>
<evidence type="ECO:0000313" key="7">
    <source>
        <dbReference type="EMBL" id="SUE33249.1"/>
    </source>
</evidence>
<proteinExistence type="predicted"/>
<dbReference type="EMBL" id="UGVL01000001">
    <property type="protein sequence ID" value="SUE33249.1"/>
    <property type="molecule type" value="Genomic_DNA"/>
</dbReference>
<dbReference type="GO" id="GO:0015288">
    <property type="term" value="F:porin activity"/>
    <property type="evidence" value="ECO:0007669"/>
    <property type="project" value="TreeGrafter"/>
</dbReference>
<reference evidence="7 8" key="1">
    <citation type="submission" date="2018-06" db="EMBL/GenBank/DDBJ databases">
        <authorList>
            <consortium name="Pathogen Informatics"/>
            <person name="Doyle S."/>
        </authorList>
    </citation>
    <scope>NUCLEOTIDE SEQUENCE [LARGE SCALE GENOMIC DNA]</scope>
    <source>
        <strain evidence="7 8">NCTC11190</strain>
    </source>
</reference>
<dbReference type="GO" id="GO:1990281">
    <property type="term" value="C:efflux pump complex"/>
    <property type="evidence" value="ECO:0007669"/>
    <property type="project" value="TreeGrafter"/>
</dbReference>
<gene>
    <name evidence="7" type="ORF">NCTC11190_00452</name>
</gene>
<dbReference type="InterPro" id="IPR051906">
    <property type="entry name" value="TolC-like"/>
</dbReference>
<evidence type="ECO:0000256" key="1">
    <source>
        <dbReference type="ARBA" id="ARBA00004442"/>
    </source>
</evidence>
<dbReference type="OrthoDB" id="976750at2"/>
<sequence length="446" mass="49007">MLNLKSPADFVTLSLEFLVSMIKIAIPALILSLSVGGAAAQSSVLTLEGCREAAVARSPLTVRQGLAGEKRQAKDKAASSALVPQLEINAQASYQNETVRFPDDLPLPIAIDLPLDQYKATVDLNQVIYGGNSVRNTKRVNAAAEKTETASLDVQLDRLRDRINDTYLGILLTDRRLAVNDLMRQTLAADIKTVTAQIAHGTATGATRATLTARMLELEQERAELQGTRDKLAEALHSLTGLDITAATELKVPEVPAGSPSADDISQRSELRLYARQRDQLDMQDKLLNSRSNPKLSLFASGGYGRPGYNFLDRDFAPMAIGGVRFNLPLTGWDATQKEKRANRIMSRDIDQQQRDFERNVSIETAQYRTDIEKLQEVTALDPQIVAARTAVREQALARLKGGVITDSEYLTEFNNEAQARINAETNALRLVQAWIAYDAARGVYK</sequence>
<keyword evidence="2" id="KW-1134">Transmembrane beta strand</keyword>
<dbReference type="SUPFAM" id="SSF56954">
    <property type="entry name" value="Outer membrane efflux proteins (OEP)"/>
    <property type="match status" value="1"/>
</dbReference>
<keyword evidence="5" id="KW-0998">Cell outer membrane</keyword>
<comment type="subcellular location">
    <subcellularLocation>
        <location evidence="1">Cell outer membrane</location>
    </subcellularLocation>
</comment>
<evidence type="ECO:0000313" key="8">
    <source>
        <dbReference type="Proteomes" id="UP000255233"/>
    </source>
</evidence>
<dbReference type="AlphaFoldDB" id="A0A379MR53"/>
<keyword evidence="3" id="KW-0812">Transmembrane</keyword>
<dbReference type="PANTHER" id="PTHR30026">
    <property type="entry name" value="OUTER MEMBRANE PROTEIN TOLC"/>
    <property type="match status" value="1"/>
</dbReference>
<dbReference type="GO" id="GO:0009279">
    <property type="term" value="C:cell outer membrane"/>
    <property type="evidence" value="ECO:0007669"/>
    <property type="project" value="UniProtKB-SubCell"/>
</dbReference>
<dbReference type="STRING" id="880526.GCA_000427365_00992"/>
<keyword evidence="6" id="KW-0175">Coiled coil</keyword>
<evidence type="ECO:0000256" key="5">
    <source>
        <dbReference type="ARBA" id="ARBA00023237"/>
    </source>
</evidence>
<evidence type="ECO:0000256" key="6">
    <source>
        <dbReference type="SAM" id="Coils"/>
    </source>
</evidence>
<name>A0A379MR53_9BACT</name>
<evidence type="ECO:0000256" key="4">
    <source>
        <dbReference type="ARBA" id="ARBA00023136"/>
    </source>
</evidence>
<dbReference type="PANTHER" id="PTHR30026:SF20">
    <property type="entry name" value="OUTER MEMBRANE PROTEIN TOLC"/>
    <property type="match status" value="1"/>
</dbReference>